<evidence type="ECO:0000256" key="2">
    <source>
        <dbReference type="SAM" id="Phobius"/>
    </source>
</evidence>
<feature type="transmembrane region" description="Helical" evidence="2">
    <location>
        <begin position="7"/>
        <end position="28"/>
    </location>
</feature>
<evidence type="ECO:0000313" key="3">
    <source>
        <dbReference type="EMBL" id="KAL3876822.1"/>
    </source>
</evidence>
<dbReference type="AlphaFoldDB" id="A0ABD3WSQ0"/>
<reference evidence="3 4" key="1">
    <citation type="submission" date="2024-11" db="EMBL/GenBank/DDBJ databases">
        <title>Chromosome-level genome assembly of the freshwater bivalve Anodonta woodiana.</title>
        <authorList>
            <person name="Chen X."/>
        </authorList>
    </citation>
    <scope>NUCLEOTIDE SEQUENCE [LARGE SCALE GENOMIC DNA]</scope>
    <source>
        <strain evidence="3">MN2024</strain>
        <tissue evidence="3">Gills</tissue>
    </source>
</reference>
<gene>
    <name evidence="3" type="ORF">ACJMK2_034615</name>
</gene>
<feature type="region of interest" description="Disordered" evidence="1">
    <location>
        <begin position="186"/>
        <end position="207"/>
    </location>
</feature>
<evidence type="ECO:0000256" key="1">
    <source>
        <dbReference type="SAM" id="MobiDB-lite"/>
    </source>
</evidence>
<feature type="transmembrane region" description="Helical" evidence="2">
    <location>
        <begin position="117"/>
        <end position="138"/>
    </location>
</feature>
<evidence type="ECO:0000313" key="4">
    <source>
        <dbReference type="Proteomes" id="UP001634394"/>
    </source>
</evidence>
<keyword evidence="2" id="KW-0812">Transmembrane</keyword>
<keyword evidence="2" id="KW-0472">Membrane</keyword>
<dbReference type="Proteomes" id="UP001634394">
    <property type="component" value="Unassembled WGS sequence"/>
</dbReference>
<proteinExistence type="predicted"/>
<accession>A0ABD3WSQ0</accession>
<keyword evidence="4" id="KW-1185">Reference proteome</keyword>
<name>A0ABD3WSQ0_SINWO</name>
<comment type="caution">
    <text evidence="3">The sequence shown here is derived from an EMBL/GenBank/DDBJ whole genome shotgun (WGS) entry which is preliminary data.</text>
</comment>
<organism evidence="3 4">
    <name type="scientific">Sinanodonta woodiana</name>
    <name type="common">Chinese pond mussel</name>
    <name type="synonym">Anodonta woodiana</name>
    <dbReference type="NCBI Taxonomy" id="1069815"/>
    <lineage>
        <taxon>Eukaryota</taxon>
        <taxon>Metazoa</taxon>
        <taxon>Spiralia</taxon>
        <taxon>Lophotrochozoa</taxon>
        <taxon>Mollusca</taxon>
        <taxon>Bivalvia</taxon>
        <taxon>Autobranchia</taxon>
        <taxon>Heteroconchia</taxon>
        <taxon>Palaeoheterodonta</taxon>
        <taxon>Unionida</taxon>
        <taxon>Unionoidea</taxon>
        <taxon>Unionidae</taxon>
        <taxon>Unioninae</taxon>
        <taxon>Sinanodonta</taxon>
    </lineage>
</organism>
<sequence>MAGGKSFVSVLIAAKFLTGICSIVAFPVEEYADISSNKPEVKFFECHAMACLIGYHFCHPFWKRCDDCLFYEKDCFTSRQQPNCTVFCQENWLTKERENMKNEKCNTGEGQTSALPWIVTTVVLSIIFLACGCVLLLIKIRFSVRRISLELPFRTDKNNTTENQINIDKTEISTLLVKEENVKQEQVISTNRNSNKDQNTKEQSSYDADRCLDPKSIYADGSNIMNILHPRPETDSDD</sequence>
<keyword evidence="2" id="KW-1133">Transmembrane helix</keyword>
<dbReference type="EMBL" id="JBJQND010000005">
    <property type="protein sequence ID" value="KAL3876822.1"/>
    <property type="molecule type" value="Genomic_DNA"/>
</dbReference>
<protein>
    <submittedName>
        <fullName evidence="3">Uncharacterized protein</fullName>
    </submittedName>
</protein>